<sequence length="171" mass="19152">MKFSCLLPLLALVALGSPVQAMNMELSKLVSDDQAVRQTRESAADSSVRDYERRATVLRMLREGKVVEPIDYENAALIFQHGSTPEEYRLAHALATIAAALEPERRFAKQLKRVSWDRLHLSMGRQQWFGTQSLKDPATGAFAYPPNDPTVTDLQRSMLDQSPLIPTPKSN</sequence>
<feature type="signal peptide" evidence="2">
    <location>
        <begin position="1"/>
        <end position="21"/>
    </location>
</feature>
<dbReference type="AlphaFoldDB" id="A0AA95SMW7"/>
<keyword evidence="2" id="KW-0732">Signal</keyword>
<feature type="compositionally biased region" description="Polar residues" evidence="1">
    <location>
        <begin position="149"/>
        <end position="160"/>
    </location>
</feature>
<keyword evidence="4" id="KW-1185">Reference proteome</keyword>
<name>A0AA95SMW7_9BURK</name>
<accession>A0AA95SMW7</accession>
<dbReference type="KEGG" id="pais:PFX98_17040"/>
<reference evidence="3" key="1">
    <citation type="submission" date="2023-01" db="EMBL/GenBank/DDBJ databases">
        <title>Whole genome sequence of Paucibacter sp. S2-9 isolated from pond sediment.</title>
        <authorList>
            <person name="Jung J.Y."/>
        </authorList>
    </citation>
    <scope>NUCLEOTIDE SEQUENCE</scope>
    <source>
        <strain evidence="3">S2-9</strain>
    </source>
</reference>
<feature type="chain" id="PRO_5041739510" evidence="2">
    <location>
        <begin position="22"/>
        <end position="171"/>
    </location>
</feature>
<evidence type="ECO:0000256" key="2">
    <source>
        <dbReference type="SAM" id="SignalP"/>
    </source>
</evidence>
<dbReference type="RefSeq" id="WP_285231683.1">
    <property type="nucleotide sequence ID" value="NZ_CP116346.1"/>
</dbReference>
<evidence type="ECO:0000313" key="3">
    <source>
        <dbReference type="EMBL" id="WIT10610.1"/>
    </source>
</evidence>
<gene>
    <name evidence="3" type="ORF">PFX98_17040</name>
</gene>
<protein>
    <submittedName>
        <fullName evidence="3">Uncharacterized protein</fullName>
    </submittedName>
</protein>
<evidence type="ECO:0000313" key="4">
    <source>
        <dbReference type="Proteomes" id="UP001177769"/>
    </source>
</evidence>
<organism evidence="3 4">
    <name type="scientific">Paucibacter sediminis</name>
    <dbReference type="NCBI Taxonomy" id="3019553"/>
    <lineage>
        <taxon>Bacteria</taxon>
        <taxon>Pseudomonadati</taxon>
        <taxon>Pseudomonadota</taxon>
        <taxon>Betaproteobacteria</taxon>
        <taxon>Burkholderiales</taxon>
        <taxon>Sphaerotilaceae</taxon>
        <taxon>Roseateles</taxon>
    </lineage>
</organism>
<proteinExistence type="predicted"/>
<evidence type="ECO:0000256" key="1">
    <source>
        <dbReference type="SAM" id="MobiDB-lite"/>
    </source>
</evidence>
<feature type="region of interest" description="Disordered" evidence="1">
    <location>
        <begin position="146"/>
        <end position="171"/>
    </location>
</feature>
<dbReference type="Proteomes" id="UP001177769">
    <property type="component" value="Chromosome"/>
</dbReference>
<dbReference type="EMBL" id="CP116346">
    <property type="protein sequence ID" value="WIT10610.1"/>
    <property type="molecule type" value="Genomic_DNA"/>
</dbReference>